<evidence type="ECO:0000313" key="2">
    <source>
        <dbReference type="EMBL" id="KAF7293172.1"/>
    </source>
</evidence>
<dbReference type="OrthoDB" id="248923at2759"/>
<organism evidence="2 3">
    <name type="scientific">Mycena chlorophos</name>
    <name type="common">Agaric fungus</name>
    <name type="synonym">Agaricus chlorophos</name>
    <dbReference type="NCBI Taxonomy" id="658473"/>
    <lineage>
        <taxon>Eukaryota</taxon>
        <taxon>Fungi</taxon>
        <taxon>Dikarya</taxon>
        <taxon>Basidiomycota</taxon>
        <taxon>Agaricomycotina</taxon>
        <taxon>Agaricomycetes</taxon>
        <taxon>Agaricomycetidae</taxon>
        <taxon>Agaricales</taxon>
        <taxon>Marasmiineae</taxon>
        <taxon>Mycenaceae</taxon>
        <taxon>Mycena</taxon>
    </lineage>
</organism>
<dbReference type="InterPro" id="IPR000095">
    <property type="entry name" value="CRIB_dom"/>
</dbReference>
<dbReference type="EMBL" id="JACAZE010000021">
    <property type="protein sequence ID" value="KAF7293172.1"/>
    <property type="molecule type" value="Genomic_DNA"/>
</dbReference>
<gene>
    <name evidence="2" type="ORF">HMN09_01195200</name>
</gene>
<dbReference type="Gene3D" id="3.90.810.10">
    <property type="entry name" value="CRIB domain"/>
    <property type="match status" value="1"/>
</dbReference>
<accession>A0A8H6S7E6</accession>
<dbReference type="SUPFAM" id="SSF50729">
    <property type="entry name" value="PH domain-like"/>
    <property type="match status" value="1"/>
</dbReference>
<reference evidence="2" key="1">
    <citation type="submission" date="2020-05" db="EMBL/GenBank/DDBJ databases">
        <title>Mycena genomes resolve the evolution of fungal bioluminescence.</title>
        <authorList>
            <person name="Tsai I.J."/>
        </authorList>
    </citation>
    <scope>NUCLEOTIDE SEQUENCE</scope>
    <source>
        <strain evidence="2">110903Hualien_Pintung</strain>
    </source>
</reference>
<comment type="caution">
    <text evidence="2">The sequence shown here is derived from an EMBL/GenBank/DDBJ whole genome shotgun (WGS) entry which is preliminary data.</text>
</comment>
<keyword evidence="3" id="KW-1185">Reference proteome</keyword>
<evidence type="ECO:0000259" key="1">
    <source>
        <dbReference type="Pfam" id="PF00786"/>
    </source>
</evidence>
<dbReference type="Proteomes" id="UP000613580">
    <property type="component" value="Unassembled WGS sequence"/>
</dbReference>
<protein>
    <submittedName>
        <fullName evidence="2">CRIB domain-containing protein</fullName>
    </submittedName>
</protein>
<feature type="domain" description="CRIB" evidence="1">
    <location>
        <begin position="131"/>
        <end position="166"/>
    </location>
</feature>
<dbReference type="Pfam" id="PF00786">
    <property type="entry name" value="PBD"/>
    <property type="match status" value="1"/>
</dbReference>
<evidence type="ECO:0000313" key="3">
    <source>
        <dbReference type="Proteomes" id="UP000613580"/>
    </source>
</evidence>
<dbReference type="AlphaFoldDB" id="A0A8H6S7E6"/>
<sequence length="361" mass="40520">MQRQILEFQAIMWLVAVHKTQRIQPKMNPVSQASVREGVSRIRASGWHQLFSHKGWLKLTETTLEFAPSNKHTFRPLSLSLSQIESVERSTRVSHGLLVKPTVAEPFILVFTNDRELYDWHDAIRLRTGPRISNPYSVVHAQHVTFDSKTNTLRGLHPAWEYDIETTVQGLALCKVSSAPSTATAASFVSLTGSESTLIEDPASVVCFEQPADEVSMPDKTRLRSVLEDACRTQNVHPADYVLAFEDLKSLPDDATVADLKGEPDQLFFVKRVYTTADDVFLRLFLKLSPDEILLGDLAVAPNMRIFDVRQMICARRKLEADTYDVVLSGSMVPLSLNALVWDLEGQHNLVLVKRGRIGSL</sequence>
<proteinExistence type="predicted"/>
<name>A0A8H6S7E6_MYCCL</name>
<dbReference type="InterPro" id="IPR036936">
    <property type="entry name" value="CRIB_dom_sf"/>
</dbReference>